<name>A0A212LDM1_9HYPH</name>
<reference evidence="1" key="1">
    <citation type="submission" date="2016-08" db="EMBL/GenBank/DDBJ databases">
        <authorList>
            <person name="Seilhamer J.J."/>
        </authorList>
    </citation>
    <scope>NUCLEOTIDE SEQUENCE</scope>
    <source>
        <strain evidence="1">86</strain>
    </source>
</reference>
<dbReference type="AlphaFoldDB" id="A0A212LDM1"/>
<protein>
    <submittedName>
        <fullName evidence="1">Uncharacterized protein</fullName>
    </submittedName>
</protein>
<sequence>MVKQADAVNKGQIQQGSELELDAQYHEIGIPAVNAAARAMRRQVQQKDYTTVQQTAPMFSYED</sequence>
<gene>
    <name evidence="1" type="ORF">KL86PLE_30088</name>
</gene>
<dbReference type="EMBL" id="FMJD01000007">
    <property type="protein sequence ID" value="SCM75641.1"/>
    <property type="molecule type" value="Genomic_DNA"/>
</dbReference>
<proteinExistence type="predicted"/>
<evidence type="ECO:0000313" key="1">
    <source>
        <dbReference type="EMBL" id="SCM75641.1"/>
    </source>
</evidence>
<dbReference type="RefSeq" id="WP_100081086.1">
    <property type="nucleotide sequence ID" value="NZ_LT608334.1"/>
</dbReference>
<accession>A0A212LDM1</accession>
<organism evidence="1">
    <name type="scientific">uncultured Pleomorphomonas sp</name>
    <dbReference type="NCBI Taxonomy" id="442121"/>
    <lineage>
        <taxon>Bacteria</taxon>
        <taxon>Pseudomonadati</taxon>
        <taxon>Pseudomonadota</taxon>
        <taxon>Alphaproteobacteria</taxon>
        <taxon>Hyphomicrobiales</taxon>
        <taxon>Pleomorphomonadaceae</taxon>
        <taxon>Pleomorphomonas</taxon>
        <taxon>environmental samples</taxon>
    </lineage>
</organism>